<dbReference type="OrthoDB" id="203724at2759"/>
<dbReference type="Pfam" id="PF12739">
    <property type="entry name" value="TRAPPC-Trs85"/>
    <property type="match status" value="1"/>
</dbReference>
<accession>A0A2S5B3A3</accession>
<protein>
    <submittedName>
        <fullName evidence="2">Uncharacterized protein</fullName>
    </submittedName>
</protein>
<dbReference type="GO" id="GO:1990072">
    <property type="term" value="C:TRAPPIII protein complex"/>
    <property type="evidence" value="ECO:0007669"/>
    <property type="project" value="TreeGrafter"/>
</dbReference>
<dbReference type="STRING" id="741276.A0A2S5B3A3"/>
<dbReference type="InterPro" id="IPR024420">
    <property type="entry name" value="TRAPP_III_complex_Trs85"/>
</dbReference>
<dbReference type="EMBL" id="PJQD01000085">
    <property type="protein sequence ID" value="POY71268.1"/>
    <property type="molecule type" value="Genomic_DNA"/>
</dbReference>
<evidence type="ECO:0000313" key="2">
    <source>
        <dbReference type="EMBL" id="POY71268.1"/>
    </source>
</evidence>
<feature type="region of interest" description="Disordered" evidence="1">
    <location>
        <begin position="1460"/>
        <end position="1484"/>
    </location>
</feature>
<sequence length="1484" mass="157347">MTAHQVSLPHICPTVQVLTAPELAKALSRNRFDSLSHLLAPFLSAPGSERVQTRTPATYDQITHDRFPVRLVDRGPGHIAAEPAVDLWLDQVGQDVAANVNGWLANDTGNSRDEPWYTAVREAVLSNRDLGGDVDSFNSPYATLVALSTANPDPLNALASLWEQAHASAADQPDRLRFVLLVHDCGHTDAGIDWTEAQKLHDTVRKTYGLHTALVPLFSAAQAAERREPAAPDAAALWPGPPRRARNPPALVGLGVDDGSETSPEIMTPDYASSDGPIGRELSVQDLTALTTFAREFVVQSLVPFLERSAIVAHEQWVASRRSLGGRLFSVGRKYFGGGGGGGASGGPNSNESSRAGSPGPASAQSRDGYNPTKGVYVGGIHPLSCSSLSRGSLSAISNRYHPLSQLSQTRRLADLCLVLGDPKLAHAVYESLAKDHRTDKAWRQAAAATRMAGLSSLLVYSATIQAAPTAASTASSSSSTPSPLGSPNNNPDAYLVAAASLSSLPPTPADYDSLRSTLLYYELYKLLAHAVPTAWTLASDALVRTAGEAEEVVSAVLLEQAAKADWHAPVGILAGGSSGASNKGRRRKYAFHLAMAAARYEKCGIKALSRRSLGQAAALFQPPVPLLPKAEAETDAPSSPTKLVANDASAPPPITSLSDPRFPPPSDATTLAPWLAIRTYMHHSLARQAYTVGDALDAVDHFLQLLVGSAADVAGIETAESADGGQAGPIAALGVGGDWLDDFALAYSLLGTDADRLVRERGIALPLRLFDARQARLVSSAKSSAPRPRRAPAGAEVSWADLEEEMLQRAPWRTPAKRPRRLIHRQQPTSGPAADRSRLRPAQPAGPFEVTVGEAFTVEVPVRNPLEAFLALGEVKVDYELKAPDGSVLAATAHALMDAELAPLEQSVVFVPVTSTELGTISFKSISYRFSGLLPITESLQDRYSVPTAARPDKPSIRNHEPLLAQISEPIPRVTLNLGSLPTRLFHGESRSVTLTVTNVGEEALDEVYVLTSHPAHVMVGSEAGATGSAGPSLLPLPPSALVGAGQRLQPGASLDVPLLVRGDEVGGNALRLLCAFRQDGREEAYATSDVHLLEVYPSLDVRSASRPSFKPDAPFTLDLDLHNAGLPADDVVIAAVSMYSQTWRIADGDFTSPVLAWQQSAAISLEVASATASDQFDDAGDCWSVKQVQTLLEGRDVTLSSSPAPLLVQSRAGGGPAVPADDQLGILLSSYAISRRSDLRQRFTSAPAHLHPHLFPLFSATSACVTIAITSRTLGIDEQHPAILLLPIDSPQIGSTAGSKSSEELRRVIDAAQGIAGGLYAESQRERTALLAALRGTELLQSASTCPLAVQTRFPTNLKHDFSRGPLLLPLELLLRNRSPASPFSYTLRFKSSASAPFIGPLRIDGAVAALDLASLQAHVWVSRAGTFTIDGVDLLVEQSGGGDPWRVSIPPRSIRVANSSATKRDSTFPNASLSQPVEART</sequence>
<feature type="region of interest" description="Disordered" evidence="1">
    <location>
        <begin position="814"/>
        <end position="845"/>
    </location>
</feature>
<keyword evidence="3" id="KW-1185">Reference proteome</keyword>
<organism evidence="2 3">
    <name type="scientific">Rhodotorula taiwanensis</name>
    <dbReference type="NCBI Taxonomy" id="741276"/>
    <lineage>
        <taxon>Eukaryota</taxon>
        <taxon>Fungi</taxon>
        <taxon>Dikarya</taxon>
        <taxon>Basidiomycota</taxon>
        <taxon>Pucciniomycotina</taxon>
        <taxon>Microbotryomycetes</taxon>
        <taxon>Sporidiobolales</taxon>
        <taxon>Sporidiobolaceae</taxon>
        <taxon>Rhodotorula</taxon>
    </lineage>
</organism>
<evidence type="ECO:0000313" key="3">
    <source>
        <dbReference type="Proteomes" id="UP000237144"/>
    </source>
</evidence>
<dbReference type="PANTHER" id="PTHR12975:SF6">
    <property type="entry name" value="TRAFFICKING PROTEIN PARTICLE COMPLEX SUBUNIT 8"/>
    <property type="match status" value="1"/>
</dbReference>
<dbReference type="Proteomes" id="UP000237144">
    <property type="component" value="Unassembled WGS sequence"/>
</dbReference>
<name>A0A2S5B3A3_9BASI</name>
<feature type="compositionally biased region" description="Basic residues" evidence="1">
    <location>
        <begin position="816"/>
        <end position="825"/>
    </location>
</feature>
<feature type="region of interest" description="Disordered" evidence="1">
    <location>
        <begin position="631"/>
        <end position="666"/>
    </location>
</feature>
<dbReference type="PANTHER" id="PTHR12975">
    <property type="entry name" value="TRANSPORT PROTEIN TRAPP"/>
    <property type="match status" value="1"/>
</dbReference>
<reference evidence="2 3" key="1">
    <citation type="journal article" date="2018" name="Front. Microbiol.">
        <title>Prospects for Fungal Bioremediation of Acidic Radioactive Waste Sites: Characterization and Genome Sequence of Rhodotorula taiwanensis MD1149.</title>
        <authorList>
            <person name="Tkavc R."/>
            <person name="Matrosova V.Y."/>
            <person name="Grichenko O.E."/>
            <person name="Gostincar C."/>
            <person name="Volpe R.P."/>
            <person name="Klimenkova P."/>
            <person name="Gaidamakova E.K."/>
            <person name="Zhou C.E."/>
            <person name="Stewart B.J."/>
            <person name="Lyman M.G."/>
            <person name="Malfatti S.A."/>
            <person name="Rubinfeld B."/>
            <person name="Courtot M."/>
            <person name="Singh J."/>
            <person name="Dalgard C.L."/>
            <person name="Hamilton T."/>
            <person name="Frey K.G."/>
            <person name="Gunde-Cimerman N."/>
            <person name="Dugan L."/>
            <person name="Daly M.J."/>
        </authorList>
    </citation>
    <scope>NUCLEOTIDE SEQUENCE [LARGE SCALE GENOMIC DNA]</scope>
    <source>
        <strain evidence="2 3">MD1149</strain>
    </source>
</reference>
<feature type="compositionally biased region" description="Low complexity" evidence="1">
    <location>
        <begin position="353"/>
        <end position="367"/>
    </location>
</feature>
<feature type="compositionally biased region" description="Polar residues" evidence="1">
    <location>
        <begin position="1460"/>
        <end position="1478"/>
    </location>
</feature>
<gene>
    <name evidence="2" type="ORF">BMF94_5580</name>
</gene>
<comment type="caution">
    <text evidence="2">The sequence shown here is derived from an EMBL/GenBank/DDBJ whole genome shotgun (WGS) entry which is preliminary data.</text>
</comment>
<feature type="region of interest" description="Disordered" evidence="1">
    <location>
        <begin position="340"/>
        <end position="369"/>
    </location>
</feature>
<proteinExistence type="predicted"/>
<evidence type="ECO:0000256" key="1">
    <source>
        <dbReference type="SAM" id="MobiDB-lite"/>
    </source>
</evidence>